<proteinExistence type="predicted"/>
<dbReference type="Proteomes" id="UP001497700">
    <property type="component" value="Unassembled WGS sequence"/>
</dbReference>
<gene>
    <name evidence="1" type="ORF">F4820DRAFT_443075</name>
</gene>
<reference evidence="1 2" key="1">
    <citation type="journal article" date="2022" name="New Phytol.">
        <title>Ecological generalism drives hyperdiversity of secondary metabolite gene clusters in xylarialean endophytes.</title>
        <authorList>
            <person name="Franco M.E.E."/>
            <person name="Wisecaver J.H."/>
            <person name="Arnold A.E."/>
            <person name="Ju Y.M."/>
            <person name="Slot J.C."/>
            <person name="Ahrendt S."/>
            <person name="Moore L.P."/>
            <person name="Eastman K.E."/>
            <person name="Scott K."/>
            <person name="Konkel Z."/>
            <person name="Mondo S.J."/>
            <person name="Kuo A."/>
            <person name="Hayes R.D."/>
            <person name="Haridas S."/>
            <person name="Andreopoulos B."/>
            <person name="Riley R."/>
            <person name="LaButti K."/>
            <person name="Pangilinan J."/>
            <person name="Lipzen A."/>
            <person name="Amirebrahimi M."/>
            <person name="Yan J."/>
            <person name="Adam C."/>
            <person name="Keymanesh K."/>
            <person name="Ng V."/>
            <person name="Louie K."/>
            <person name="Northen T."/>
            <person name="Drula E."/>
            <person name="Henrissat B."/>
            <person name="Hsieh H.M."/>
            <person name="Youens-Clark K."/>
            <person name="Lutzoni F."/>
            <person name="Miadlikowska J."/>
            <person name="Eastwood D.C."/>
            <person name="Hamelin R.C."/>
            <person name="Grigoriev I.V."/>
            <person name="U'Ren J.M."/>
        </authorList>
    </citation>
    <scope>NUCLEOTIDE SEQUENCE [LARGE SCALE GENOMIC DNA]</scope>
    <source>
        <strain evidence="1 2">CBS 119005</strain>
    </source>
</reference>
<dbReference type="EMBL" id="MU393424">
    <property type="protein sequence ID" value="KAI4870357.1"/>
    <property type="molecule type" value="Genomic_DNA"/>
</dbReference>
<protein>
    <submittedName>
        <fullName evidence="1">Uncharacterized protein</fullName>
    </submittedName>
</protein>
<keyword evidence="2" id="KW-1185">Reference proteome</keyword>
<accession>A0ACB9ZFQ6</accession>
<sequence length="1459" mass="156368">MSSFSGSHQSQLNGDPKNVYGTSPENLPSSPPSKRISLITGKPDFDTPGKSSHNIINVGSFRTRTRSRAVSTPIPASPARVNHDSSPVADSPISSDTHRRTRSRSTSRPLSMVQAYQPPLMDVNQDTIPELQPIFTFLNSHGNKLYQEGYFLKLDDQNTQGKPNPDRTWTECFAQLVGTVLSLWDAAELDAAGEDGEVLPKFINLTDASIKMIESLPTRSNDEQALQNILSISTAGRNRYLLHFNSRHSLIQWTAGIRLAMFEHSTLQEAYTGALIAGKGKTLNNIGVIMERARTPMDQWVRVRFGAGVPWRRCWCVISPPDEKEFQKAQKEHKKKSPYDRSHAPLLKGDIKFYDTRKDGKKHKKMLPIATISDAYSAYALYPQAKSLIDASTLVKIEGNITIHSDPPSSSEGFVFIMPEVHPAVSGFEMMLRFLFPTWDTFGLYGRPGRLVASVLDSRSLMFAMPKHKRYGYLEILDVSGLILTEGSSSWNELEWRKKLKELTGTRMNAMEDGGSASSSQTKGHSKRLSFGPAAGGSSKPRVGFAEDAPPSVRTSRSMSLTSRPAPRTDSAPPVDRERDPSAMAGNRSGHSRNASDPNVSGPVPPMPPPHQDSSYASSPASSIRGPNVPRAFINDLAATPERVSSDEERTDTPIRDFDGMRRMQTPEPVSQPPSFSHAPGHVPTTRPYHSPEMRRANSRLSMTTLAQLAKAGGVPVGQEAWDKERSSDERRGHPPQGSDQPGPQPPVHTHATNAGMSANAGSREVLRDNPSLSPGLPPPPMGPAGARSRSPLNQTMSPPPSGPRGPSPGPAPGPGSRPKTPTSRPGTASGNRPPPPPGYGPPLGNMPPNMPPGQPGQRGPPYGMPPPGRGRGRPPPNMPPPGRGQPNYPPNENMYRGYPPQGPPGPGGPPNRKPLPPLNTSPSISRKPLPARTDSLQHRQGRGDVTPQSPSVSSGSLTGNRIDVAGLGQIRPLNTGPRAPPNSGLQRQDTSQSHSSSRYDDSASTDSPDYASSRPSTDTASSGERERPRAGVLRTTGNIDESPSQASGPSFDIPSIDFGPTMNYGAAAAAPRTKTPTPGNPPPTSFSPAPRSYSPAPAGPRRSPGVDNGHNRQESDDTVRRSVIWQPAVLTPGSSGPATQGISPEEYVQQRAAVAAATPLYAHQRQSSGNTLTGFRVGTPTPPLSRGQGQDYIGTAHSRNSSQDLLQRPGSRGAGELLQRPSSRGAGELLQRPGSRGAGAVLGGQGGSELHLSAREQEHVARVTGSPLINMAGNKNPPPASGGLVGAIEAREREKQQMKQGWSSQAAQHAINQRQQQQAFQQYQQPLPSPGLPPPAGMYSNMGRGSVPQSPNYGSYGSPSPLSFEQQGGWAPPGTGFRSPPPGNFDPRFNPQGIQPQGMHPQGMHPQGMHPQGQMSPPQYPSTPQYPTAQSPPPPGGRGQGQSSYPYHGQHGQHGQAF</sequence>
<comment type="caution">
    <text evidence="1">The sequence shown here is derived from an EMBL/GenBank/DDBJ whole genome shotgun (WGS) entry which is preliminary data.</text>
</comment>
<evidence type="ECO:0000313" key="2">
    <source>
        <dbReference type="Proteomes" id="UP001497700"/>
    </source>
</evidence>
<evidence type="ECO:0000313" key="1">
    <source>
        <dbReference type="EMBL" id="KAI4870357.1"/>
    </source>
</evidence>
<organism evidence="1 2">
    <name type="scientific">Hypoxylon rubiginosum</name>
    <dbReference type="NCBI Taxonomy" id="110542"/>
    <lineage>
        <taxon>Eukaryota</taxon>
        <taxon>Fungi</taxon>
        <taxon>Dikarya</taxon>
        <taxon>Ascomycota</taxon>
        <taxon>Pezizomycotina</taxon>
        <taxon>Sordariomycetes</taxon>
        <taxon>Xylariomycetidae</taxon>
        <taxon>Xylariales</taxon>
        <taxon>Hypoxylaceae</taxon>
        <taxon>Hypoxylon</taxon>
    </lineage>
</organism>
<name>A0ACB9ZFQ6_9PEZI</name>